<dbReference type="AlphaFoldDB" id="A0A4R1BDP6"/>
<dbReference type="InterPro" id="IPR027417">
    <property type="entry name" value="P-loop_NTPase"/>
</dbReference>
<evidence type="ECO:0000256" key="4">
    <source>
        <dbReference type="ARBA" id="ARBA00022840"/>
    </source>
</evidence>
<evidence type="ECO:0000256" key="1">
    <source>
        <dbReference type="ARBA" id="ARBA00005417"/>
    </source>
</evidence>
<organism evidence="8 9">
    <name type="scientific">Rubrobacter taiwanensis</name>
    <dbReference type="NCBI Taxonomy" id="185139"/>
    <lineage>
        <taxon>Bacteria</taxon>
        <taxon>Bacillati</taxon>
        <taxon>Actinomycetota</taxon>
        <taxon>Rubrobacteria</taxon>
        <taxon>Rubrobacterales</taxon>
        <taxon>Rubrobacteraceae</taxon>
        <taxon>Rubrobacter</taxon>
    </lineage>
</organism>
<dbReference type="NCBIfam" id="TIGR01186">
    <property type="entry name" value="proV"/>
    <property type="match status" value="1"/>
</dbReference>
<keyword evidence="4 8" id="KW-0067">ATP-binding</keyword>
<dbReference type="GO" id="GO:0016887">
    <property type="term" value="F:ATP hydrolysis activity"/>
    <property type="evidence" value="ECO:0007669"/>
    <property type="project" value="InterPro"/>
</dbReference>
<dbReference type="EMBL" id="SKBU01000028">
    <property type="protein sequence ID" value="TCJ15157.1"/>
    <property type="molecule type" value="Genomic_DNA"/>
</dbReference>
<dbReference type="PROSITE" id="PS50893">
    <property type="entry name" value="ABC_TRANSPORTER_2"/>
    <property type="match status" value="1"/>
</dbReference>
<evidence type="ECO:0000313" key="8">
    <source>
        <dbReference type="EMBL" id="TCJ15157.1"/>
    </source>
</evidence>
<dbReference type="InterPro" id="IPR003593">
    <property type="entry name" value="AAA+_ATPase"/>
</dbReference>
<dbReference type="SUPFAM" id="SSF52540">
    <property type="entry name" value="P-loop containing nucleoside triphosphate hydrolases"/>
    <property type="match status" value="1"/>
</dbReference>
<dbReference type="GO" id="GO:0016020">
    <property type="term" value="C:membrane"/>
    <property type="evidence" value="ECO:0007669"/>
    <property type="project" value="InterPro"/>
</dbReference>
<evidence type="ECO:0000313" key="9">
    <source>
        <dbReference type="Proteomes" id="UP000295244"/>
    </source>
</evidence>
<sequence length="395" mass="43814">MRRRGRSKSEVEKVTGATIGVYDASFEVREGEIFVVIGLSGSGKSTLLRLLNRLIEPTEGEVYLHGEDVARMSSKQIREIRRRKIGMVFQHFGLLPNRSVLENVTFGLEIQGVPAAERRERGLRTLEFVGLEGQEGKRITELSGGMQQRVGLARALASGQEILLMDEPFSALDPLIRRDMQNLFLDIQGEVNRTVVFITHDLDEALRLGHRVAIMRDGEIVQIGDPEDILTRPADEYVERFIEDVDYAKVRVAESVMVEPREIAYDGEGPRVVLRRMRQAGMSTIYVVDRERRLRGLAEAEGVARLIERGESRLDGAVDLEAPRVGCGTPLREVLPLFVDRRGPVAVVDERGRLRGVIVRGALIAGLTAAPESEAGRPGRPGAEPVASPDGEVER</sequence>
<dbReference type="PANTHER" id="PTHR43869">
    <property type="entry name" value="GLYCINE BETAINE/PROLINE BETAINE TRANSPORT SYSTEM ATP-BINDING PROTEIN PROV"/>
    <property type="match status" value="1"/>
</dbReference>
<dbReference type="Proteomes" id="UP000295244">
    <property type="component" value="Unassembled WGS sequence"/>
</dbReference>
<accession>A0A4R1BDP6</accession>
<feature type="region of interest" description="Disordered" evidence="6">
    <location>
        <begin position="370"/>
        <end position="395"/>
    </location>
</feature>
<evidence type="ECO:0000256" key="2">
    <source>
        <dbReference type="ARBA" id="ARBA00022448"/>
    </source>
</evidence>
<evidence type="ECO:0000259" key="7">
    <source>
        <dbReference type="PROSITE" id="PS50893"/>
    </source>
</evidence>
<dbReference type="InterPro" id="IPR003439">
    <property type="entry name" value="ABC_transporter-like_ATP-bd"/>
</dbReference>
<keyword evidence="2" id="KW-0813">Transport</keyword>
<dbReference type="GO" id="GO:0005524">
    <property type="term" value="F:ATP binding"/>
    <property type="evidence" value="ECO:0007669"/>
    <property type="project" value="UniProtKB-KW"/>
</dbReference>
<comment type="similarity">
    <text evidence="1">Belongs to the ABC transporter superfamily.</text>
</comment>
<keyword evidence="9" id="KW-1185">Reference proteome</keyword>
<dbReference type="Pfam" id="PF00005">
    <property type="entry name" value="ABC_tran"/>
    <property type="match status" value="1"/>
</dbReference>
<dbReference type="CDD" id="cd03294">
    <property type="entry name" value="ABC_Pro_Gly_Betaine"/>
    <property type="match status" value="1"/>
</dbReference>
<dbReference type="FunFam" id="3.40.50.300:FF:000201">
    <property type="entry name" value="Glycine betaine/L-proline ABC transporter ATP-binding protein"/>
    <property type="match status" value="1"/>
</dbReference>
<dbReference type="InterPro" id="IPR017871">
    <property type="entry name" value="ABC_transporter-like_CS"/>
</dbReference>
<name>A0A4R1BDP6_9ACTN</name>
<evidence type="ECO:0000256" key="5">
    <source>
        <dbReference type="ARBA" id="ARBA00023122"/>
    </source>
</evidence>
<dbReference type="PROSITE" id="PS00211">
    <property type="entry name" value="ABC_TRANSPORTER_1"/>
    <property type="match status" value="1"/>
</dbReference>
<evidence type="ECO:0000256" key="6">
    <source>
        <dbReference type="SAM" id="MobiDB-lite"/>
    </source>
</evidence>
<dbReference type="InterPro" id="IPR051921">
    <property type="entry name" value="ABC_osmolyte_uptake_ATP-bind"/>
</dbReference>
<dbReference type="Gene3D" id="3.10.580.10">
    <property type="entry name" value="CBS-domain"/>
    <property type="match status" value="1"/>
</dbReference>
<proteinExistence type="inferred from homology"/>
<dbReference type="SUPFAM" id="SSF54631">
    <property type="entry name" value="CBS-domain pair"/>
    <property type="match status" value="1"/>
</dbReference>
<dbReference type="GO" id="GO:0031460">
    <property type="term" value="P:glycine betaine transport"/>
    <property type="evidence" value="ECO:0007669"/>
    <property type="project" value="InterPro"/>
</dbReference>
<dbReference type="InterPro" id="IPR005892">
    <property type="entry name" value="Gly-betaine_transp_ATP-bd"/>
</dbReference>
<dbReference type="InterPro" id="IPR046342">
    <property type="entry name" value="CBS_dom_sf"/>
</dbReference>
<keyword evidence="5" id="KW-0129">CBS domain</keyword>
<dbReference type="SMART" id="SM00382">
    <property type="entry name" value="AAA"/>
    <property type="match status" value="1"/>
</dbReference>
<dbReference type="GO" id="GO:0006970">
    <property type="term" value="P:response to osmotic stress"/>
    <property type="evidence" value="ECO:0007669"/>
    <property type="project" value="UniProtKB-ARBA"/>
</dbReference>
<keyword evidence="3" id="KW-0547">Nucleotide-binding</keyword>
<reference evidence="8 9" key="1">
    <citation type="submission" date="2019-03" db="EMBL/GenBank/DDBJ databases">
        <title>Whole genome sequence of a novel Rubrobacter taiwanensis strain, isolated from Yellowstone National Park.</title>
        <authorList>
            <person name="Freed S."/>
            <person name="Ramaley R.F."/>
            <person name="Kyndt J.A."/>
        </authorList>
    </citation>
    <scope>NUCLEOTIDE SEQUENCE [LARGE SCALE GENOMIC DNA]</scope>
    <source>
        <strain evidence="8 9">Yellowstone</strain>
    </source>
</reference>
<feature type="domain" description="ABC transporter" evidence="7">
    <location>
        <begin position="1"/>
        <end position="242"/>
    </location>
</feature>
<dbReference type="OrthoDB" id="9802264at2"/>
<dbReference type="Gene3D" id="3.40.50.300">
    <property type="entry name" value="P-loop containing nucleotide triphosphate hydrolases"/>
    <property type="match status" value="1"/>
</dbReference>
<protein>
    <submittedName>
        <fullName evidence="8">Glycine betaine/L-proline ABC transporter ATP-binding protein</fullName>
    </submittedName>
</protein>
<gene>
    <name evidence="8" type="ORF">E0L93_13445</name>
</gene>
<dbReference type="PANTHER" id="PTHR43869:SF1">
    <property type="entry name" value="GLYCINE BETAINE_PROLINE BETAINE TRANSPORT SYSTEM ATP-BINDING PROTEIN PROV"/>
    <property type="match status" value="1"/>
</dbReference>
<comment type="caution">
    <text evidence="8">The sequence shown here is derived from an EMBL/GenBank/DDBJ whole genome shotgun (WGS) entry which is preliminary data.</text>
</comment>
<evidence type="ECO:0000256" key="3">
    <source>
        <dbReference type="ARBA" id="ARBA00022741"/>
    </source>
</evidence>